<comment type="caution">
    <text evidence="3">The sequence shown here is derived from an EMBL/GenBank/DDBJ whole genome shotgun (WGS) entry which is preliminary data.</text>
</comment>
<reference evidence="4" key="1">
    <citation type="submission" date="2012-11" db="EMBL/GenBank/DDBJ databases">
        <authorList>
            <person name="Lucero-Rivera Y.E."/>
            <person name="Tovar-Ramirez D."/>
        </authorList>
    </citation>
    <scope>NUCLEOTIDE SEQUENCE [LARGE SCALE GENOMIC DNA]</scope>
    <source>
        <strain evidence="4">Araruama</strain>
    </source>
</reference>
<dbReference type="SUPFAM" id="SSF52540">
    <property type="entry name" value="P-loop containing nucleoside triphosphate hydrolases"/>
    <property type="match status" value="1"/>
</dbReference>
<dbReference type="Pfam" id="PF13304">
    <property type="entry name" value="AAA_21"/>
    <property type="match status" value="1"/>
</dbReference>
<proteinExistence type="predicted"/>
<keyword evidence="1" id="KW-0175">Coiled coil</keyword>
<gene>
    <name evidence="3" type="ORF">OMM_04284</name>
</gene>
<evidence type="ECO:0000313" key="3">
    <source>
        <dbReference type="EMBL" id="ETR68903.1"/>
    </source>
</evidence>
<dbReference type="EMBL" id="ATBP01000800">
    <property type="protein sequence ID" value="ETR68903.1"/>
    <property type="molecule type" value="Genomic_DNA"/>
</dbReference>
<dbReference type="InterPro" id="IPR027417">
    <property type="entry name" value="P-loop_NTPase"/>
</dbReference>
<dbReference type="SMART" id="SM00382">
    <property type="entry name" value="AAA"/>
    <property type="match status" value="1"/>
</dbReference>
<feature type="coiled-coil region" evidence="1">
    <location>
        <begin position="470"/>
        <end position="531"/>
    </location>
</feature>
<dbReference type="Proteomes" id="UP000189670">
    <property type="component" value="Unassembled WGS sequence"/>
</dbReference>
<dbReference type="Pfam" id="PF13476">
    <property type="entry name" value="AAA_23"/>
    <property type="match status" value="1"/>
</dbReference>
<dbReference type="InterPro" id="IPR038729">
    <property type="entry name" value="Rad50/SbcC_AAA"/>
</dbReference>
<dbReference type="AlphaFoldDB" id="A0A1V1P278"/>
<dbReference type="InterPro" id="IPR003959">
    <property type="entry name" value="ATPase_AAA_core"/>
</dbReference>
<organism evidence="3 4">
    <name type="scientific">Candidatus Magnetoglobus multicellularis str. Araruama</name>
    <dbReference type="NCBI Taxonomy" id="890399"/>
    <lineage>
        <taxon>Bacteria</taxon>
        <taxon>Pseudomonadati</taxon>
        <taxon>Thermodesulfobacteriota</taxon>
        <taxon>Desulfobacteria</taxon>
        <taxon>Desulfobacterales</taxon>
        <taxon>Desulfobacteraceae</taxon>
        <taxon>Candidatus Magnetoglobus</taxon>
    </lineage>
</organism>
<dbReference type="InterPro" id="IPR051396">
    <property type="entry name" value="Bact_Antivir_Def_Nuclease"/>
</dbReference>
<evidence type="ECO:0000259" key="2">
    <source>
        <dbReference type="SMART" id="SM00382"/>
    </source>
</evidence>
<dbReference type="Gene3D" id="3.40.50.300">
    <property type="entry name" value="P-loop containing nucleotide triphosphate hydrolases"/>
    <property type="match status" value="1"/>
</dbReference>
<evidence type="ECO:0000313" key="4">
    <source>
        <dbReference type="Proteomes" id="UP000189670"/>
    </source>
</evidence>
<feature type="domain" description="AAA+ ATPase" evidence="2">
    <location>
        <begin position="124"/>
        <end position="428"/>
    </location>
</feature>
<dbReference type="PANTHER" id="PTHR43581:SF2">
    <property type="entry name" value="EXCINUCLEASE ATPASE SUBUNIT"/>
    <property type="match status" value="1"/>
</dbReference>
<dbReference type="GO" id="GO:0005524">
    <property type="term" value="F:ATP binding"/>
    <property type="evidence" value="ECO:0007669"/>
    <property type="project" value="InterPro"/>
</dbReference>
<evidence type="ECO:0000256" key="1">
    <source>
        <dbReference type="SAM" id="Coils"/>
    </source>
</evidence>
<sequence length="533" mass="61555">MDFNPYKRVEVECEFDKSHIIETNIEKLDIGSILRVYCPYCGKWGNGTIKGFVNDKSESQLLQTVSTLKLSDREKFNVLTEDRKRSLTEDMKRSFFPKKPPVIKIQSIKLENIGIFKSLNLDFNSQCSVIIGPNGRGKTTILRAIILALIGYDKNLNNQADSLLAIKGRKDTKCEWESGKIQLSLDIDGEIFSNKVELKPDLKGEKIQVVAEPMPGIFDARGRHLKSLIIAFGQNRVSCVEKSKSPIEVKLPKIGDLLPLLNNDNENRLLSFASWVAQLDYKALKGSYSKKNLINKAFEIFSDIAGEKIEFDTVTSLDPLEIWVKTKDSRQGIPLELTSMGYQMLMSWVGYLLQRMYEANNGSIKFYESHCIVFIDEIDLFLHPIWQQKILSVLRKFFPNTQFIVTTHSPLVVDGLDRQQIIQLKYKEDTIVAESNPVDIWAWNYNDILERFFHTFQNFSEYEENILPQIKELQNISERTQEQEDELERLESILHRLENSRAATDEIFAIKQRLENEEQELFNLLQSYKKKAT</sequence>
<accession>A0A1V1P278</accession>
<name>A0A1V1P278_9BACT</name>
<dbReference type="PANTHER" id="PTHR43581">
    <property type="entry name" value="ATP/GTP PHOSPHATASE"/>
    <property type="match status" value="1"/>
</dbReference>
<protein>
    <recommendedName>
        <fullName evidence="2">AAA+ ATPase domain-containing protein</fullName>
    </recommendedName>
</protein>
<dbReference type="GO" id="GO:0016887">
    <property type="term" value="F:ATP hydrolysis activity"/>
    <property type="evidence" value="ECO:0007669"/>
    <property type="project" value="InterPro"/>
</dbReference>
<dbReference type="InterPro" id="IPR003593">
    <property type="entry name" value="AAA+_ATPase"/>
</dbReference>